<dbReference type="PROSITE" id="PS51854">
    <property type="entry name" value="CSPG"/>
    <property type="match status" value="1"/>
</dbReference>
<comment type="caution">
    <text evidence="5">The sequence shown here is derived from an EMBL/GenBank/DDBJ whole genome shotgun (WGS) entry which is preliminary data.</text>
</comment>
<dbReference type="OrthoDB" id="8918414at2759"/>
<sequence>MITSKVLKVEDRDSLHLSLRFIVTEAPRHGYLLNLGQGNHSVTQFTQADIDDMKICYVLREGANATSDIFHFTVEDGGKYSLSC</sequence>
<keyword evidence="2" id="KW-0677">Repeat</keyword>
<keyword evidence="1" id="KW-0732">Signal</keyword>
<dbReference type="Proteomes" id="UP000437017">
    <property type="component" value="Unassembled WGS sequence"/>
</dbReference>
<keyword evidence="3" id="KW-0325">Glycoprotein</keyword>
<feature type="repeat" description="CSPG" evidence="4">
    <location>
        <begin position="1"/>
        <end position="75"/>
    </location>
</feature>
<dbReference type="PANTHER" id="PTHR45739:SF4">
    <property type="entry name" value="FRAS1-RELATED EXTRACELLULAR MATRIX PROTEIN 2"/>
    <property type="match status" value="1"/>
</dbReference>
<gene>
    <name evidence="5" type="ORF">E2I00_005541</name>
</gene>
<dbReference type="EMBL" id="SGJD01000521">
    <property type="protein sequence ID" value="KAB0404834.1"/>
    <property type="molecule type" value="Genomic_DNA"/>
</dbReference>
<keyword evidence="6" id="KW-1185">Reference proteome</keyword>
<evidence type="ECO:0000256" key="2">
    <source>
        <dbReference type="ARBA" id="ARBA00022737"/>
    </source>
</evidence>
<name>A0A6A1QC68_BALPH</name>
<dbReference type="InterPro" id="IPR051561">
    <property type="entry name" value="FRAS1_ECM"/>
</dbReference>
<dbReference type="AlphaFoldDB" id="A0A6A1QC68"/>
<evidence type="ECO:0000313" key="5">
    <source>
        <dbReference type="EMBL" id="KAB0404834.1"/>
    </source>
</evidence>
<evidence type="ECO:0000256" key="3">
    <source>
        <dbReference type="ARBA" id="ARBA00023180"/>
    </source>
</evidence>
<protein>
    <recommendedName>
        <fullName evidence="7">Cadherin domain-containing protein</fullName>
    </recommendedName>
</protein>
<accession>A0A6A1QC68</accession>
<dbReference type="GO" id="GO:0009653">
    <property type="term" value="P:anatomical structure morphogenesis"/>
    <property type="evidence" value="ECO:0007669"/>
    <property type="project" value="TreeGrafter"/>
</dbReference>
<evidence type="ECO:0008006" key="7">
    <source>
        <dbReference type="Google" id="ProtNLM"/>
    </source>
</evidence>
<organism evidence="5 6">
    <name type="scientific">Balaenoptera physalus</name>
    <name type="common">Fin whale</name>
    <name type="synonym">Balaena physalus</name>
    <dbReference type="NCBI Taxonomy" id="9770"/>
    <lineage>
        <taxon>Eukaryota</taxon>
        <taxon>Metazoa</taxon>
        <taxon>Chordata</taxon>
        <taxon>Craniata</taxon>
        <taxon>Vertebrata</taxon>
        <taxon>Euteleostomi</taxon>
        <taxon>Mammalia</taxon>
        <taxon>Eutheria</taxon>
        <taxon>Laurasiatheria</taxon>
        <taxon>Artiodactyla</taxon>
        <taxon>Whippomorpha</taxon>
        <taxon>Cetacea</taxon>
        <taxon>Mysticeti</taxon>
        <taxon>Balaenopteridae</taxon>
        <taxon>Balaenoptera</taxon>
    </lineage>
</organism>
<evidence type="ECO:0000313" key="6">
    <source>
        <dbReference type="Proteomes" id="UP000437017"/>
    </source>
</evidence>
<dbReference type="InterPro" id="IPR039005">
    <property type="entry name" value="CSPG_rpt"/>
</dbReference>
<evidence type="ECO:0000256" key="1">
    <source>
        <dbReference type="ARBA" id="ARBA00022729"/>
    </source>
</evidence>
<reference evidence="5 6" key="1">
    <citation type="journal article" date="2019" name="PLoS ONE">
        <title>Genomic analyses reveal an absence of contemporary introgressive admixture between fin whales and blue whales, despite known hybrids.</title>
        <authorList>
            <person name="Westbury M.V."/>
            <person name="Petersen B."/>
            <person name="Lorenzen E.D."/>
        </authorList>
    </citation>
    <scope>NUCLEOTIDE SEQUENCE [LARGE SCALE GENOMIC DNA]</scope>
    <source>
        <strain evidence="5">FinWhale-01</strain>
    </source>
</reference>
<evidence type="ECO:0000256" key="4">
    <source>
        <dbReference type="PROSITE-ProRule" id="PRU01201"/>
    </source>
</evidence>
<dbReference type="PANTHER" id="PTHR45739">
    <property type="entry name" value="MATRIX PROTEIN, PUTATIVE-RELATED"/>
    <property type="match status" value="1"/>
</dbReference>
<dbReference type="Pfam" id="PF16184">
    <property type="entry name" value="Cadherin_3"/>
    <property type="match status" value="1"/>
</dbReference>
<proteinExistence type="predicted"/>